<evidence type="ECO:0000313" key="2">
    <source>
        <dbReference type="EMBL" id="KAK2641599.1"/>
    </source>
</evidence>
<accession>A0AAD9TTS4</accession>
<gene>
    <name evidence="2" type="ORF">Ddye_023362</name>
</gene>
<dbReference type="AlphaFoldDB" id="A0AAD9TTS4"/>
<reference evidence="2" key="1">
    <citation type="journal article" date="2023" name="Plant J.">
        <title>Genome sequences and population genomics provide insights into the demographic history, inbreeding, and mutation load of two 'living fossil' tree species of Dipteronia.</title>
        <authorList>
            <person name="Feng Y."/>
            <person name="Comes H.P."/>
            <person name="Chen J."/>
            <person name="Zhu S."/>
            <person name="Lu R."/>
            <person name="Zhang X."/>
            <person name="Li P."/>
            <person name="Qiu J."/>
            <person name="Olsen K.M."/>
            <person name="Qiu Y."/>
        </authorList>
    </citation>
    <scope>NUCLEOTIDE SEQUENCE</scope>
    <source>
        <strain evidence="2">KIB01</strain>
    </source>
</reference>
<sequence>MEEFDAGMNPEEYLRGVPIMVKGKEVRLNPNHINNYFGTELPDDPELLAEMNDGVSWDDLYVHQNVNFANELVIEPIECWVALHYPIKHSNLKADLGQWNIFISNSLKPYIVAMGKKMSEYQPLIFPCLIIEFYRRCGVDFKDDPFDPAPYDNGIATLNSLLVERDPTSGPTIDPNAVEFWAAIEISLREFEEKGRAELDLKQKEPKEDDRVESSDEE</sequence>
<name>A0AAD9TTS4_9ROSI</name>
<organism evidence="2 3">
    <name type="scientific">Dipteronia dyeriana</name>
    <dbReference type="NCBI Taxonomy" id="168575"/>
    <lineage>
        <taxon>Eukaryota</taxon>
        <taxon>Viridiplantae</taxon>
        <taxon>Streptophyta</taxon>
        <taxon>Embryophyta</taxon>
        <taxon>Tracheophyta</taxon>
        <taxon>Spermatophyta</taxon>
        <taxon>Magnoliopsida</taxon>
        <taxon>eudicotyledons</taxon>
        <taxon>Gunneridae</taxon>
        <taxon>Pentapetalae</taxon>
        <taxon>rosids</taxon>
        <taxon>malvids</taxon>
        <taxon>Sapindales</taxon>
        <taxon>Sapindaceae</taxon>
        <taxon>Hippocastanoideae</taxon>
        <taxon>Acereae</taxon>
        <taxon>Dipteronia</taxon>
    </lineage>
</organism>
<dbReference type="EMBL" id="JANJYI010000007">
    <property type="protein sequence ID" value="KAK2641599.1"/>
    <property type="molecule type" value="Genomic_DNA"/>
</dbReference>
<feature type="region of interest" description="Disordered" evidence="1">
    <location>
        <begin position="197"/>
        <end position="218"/>
    </location>
</feature>
<proteinExistence type="predicted"/>
<dbReference type="Proteomes" id="UP001280121">
    <property type="component" value="Unassembled WGS sequence"/>
</dbReference>
<evidence type="ECO:0000313" key="3">
    <source>
        <dbReference type="Proteomes" id="UP001280121"/>
    </source>
</evidence>
<protein>
    <submittedName>
        <fullName evidence="2">Uncharacterized protein</fullName>
    </submittedName>
</protein>
<comment type="caution">
    <text evidence="2">The sequence shown here is derived from an EMBL/GenBank/DDBJ whole genome shotgun (WGS) entry which is preliminary data.</text>
</comment>
<evidence type="ECO:0000256" key="1">
    <source>
        <dbReference type="SAM" id="MobiDB-lite"/>
    </source>
</evidence>
<keyword evidence="3" id="KW-1185">Reference proteome</keyword>